<dbReference type="EMBL" id="BNCP01000014">
    <property type="protein sequence ID" value="GIL79082.1"/>
    <property type="molecule type" value="Genomic_DNA"/>
</dbReference>
<accession>A0A8J4CCJ0</accession>
<dbReference type="AlphaFoldDB" id="A0A8J4CCJ0"/>
<keyword evidence="4" id="KW-1185">Reference proteome</keyword>
<keyword evidence="1" id="KW-1133">Transmembrane helix</keyword>
<organism evidence="2 4">
    <name type="scientific">Volvox reticuliferus</name>
    <dbReference type="NCBI Taxonomy" id="1737510"/>
    <lineage>
        <taxon>Eukaryota</taxon>
        <taxon>Viridiplantae</taxon>
        <taxon>Chlorophyta</taxon>
        <taxon>core chlorophytes</taxon>
        <taxon>Chlorophyceae</taxon>
        <taxon>CS clade</taxon>
        <taxon>Chlamydomonadales</taxon>
        <taxon>Volvocaceae</taxon>
        <taxon>Volvox</taxon>
    </lineage>
</organism>
<evidence type="ECO:0000313" key="4">
    <source>
        <dbReference type="Proteomes" id="UP000747110"/>
    </source>
</evidence>
<name>A0A8J4CCJ0_9CHLO</name>
<dbReference type="OrthoDB" id="525813at2759"/>
<sequence>MLLMVILRDAYESNSPAGPGGAFNILRLVGHSKHLSSGFVGFAIKTISVSASASIIFGITSYMVFSKHLGPAMPFLGGAAFGFVGGLVHRYITDTEEVRAACGCGRRAGCNGWCRANTLQRQYEGQNFDINKVQTHIHTILVATLTAGVVGHS</sequence>
<evidence type="ECO:0000313" key="2">
    <source>
        <dbReference type="EMBL" id="GIL79082.1"/>
    </source>
</evidence>
<gene>
    <name evidence="2" type="ORF">Vretifemale_8372</name>
    <name evidence="3" type="ORF">Vretimale_22</name>
</gene>
<reference evidence="2" key="1">
    <citation type="journal article" date="2021" name="Proc. Natl. Acad. Sci. U.S.A.">
        <title>Three genomes in the algal genus Volvox reveal the fate of a haploid sex-determining region after a transition to homothallism.</title>
        <authorList>
            <person name="Yamamoto K."/>
            <person name="Hamaji T."/>
            <person name="Kawai-Toyooka H."/>
            <person name="Matsuzaki R."/>
            <person name="Takahashi F."/>
            <person name="Nishimura Y."/>
            <person name="Kawachi M."/>
            <person name="Noguchi H."/>
            <person name="Minakuchi Y."/>
            <person name="Umen J.G."/>
            <person name="Toyoda A."/>
            <person name="Nozaki H."/>
        </authorList>
    </citation>
    <scope>NUCLEOTIDE SEQUENCE</scope>
    <source>
        <strain evidence="3">NIES-3785</strain>
        <strain evidence="2">NIES-3786</strain>
    </source>
</reference>
<dbReference type="Proteomes" id="UP000747110">
    <property type="component" value="Unassembled WGS sequence"/>
</dbReference>
<dbReference type="Proteomes" id="UP000722791">
    <property type="component" value="Unassembled WGS sequence"/>
</dbReference>
<proteinExistence type="predicted"/>
<feature type="transmembrane region" description="Helical" evidence="1">
    <location>
        <begin position="72"/>
        <end position="92"/>
    </location>
</feature>
<evidence type="ECO:0000313" key="3">
    <source>
        <dbReference type="EMBL" id="GIL93703.1"/>
    </source>
</evidence>
<keyword evidence="1" id="KW-0472">Membrane</keyword>
<dbReference type="EMBL" id="BNCQ01000001">
    <property type="protein sequence ID" value="GIL93703.1"/>
    <property type="molecule type" value="Genomic_DNA"/>
</dbReference>
<protein>
    <submittedName>
        <fullName evidence="2">Uncharacterized protein</fullName>
    </submittedName>
</protein>
<evidence type="ECO:0000256" key="1">
    <source>
        <dbReference type="SAM" id="Phobius"/>
    </source>
</evidence>
<comment type="caution">
    <text evidence="2">The sequence shown here is derived from an EMBL/GenBank/DDBJ whole genome shotgun (WGS) entry which is preliminary data.</text>
</comment>
<keyword evidence="1" id="KW-0812">Transmembrane</keyword>
<feature type="transmembrane region" description="Helical" evidence="1">
    <location>
        <begin position="42"/>
        <end position="65"/>
    </location>
</feature>